<keyword evidence="3" id="KW-0540">Nuclease</keyword>
<dbReference type="EMBL" id="MPOH02000001">
    <property type="protein sequence ID" value="OQD57884.1"/>
    <property type="molecule type" value="Genomic_DNA"/>
</dbReference>
<feature type="domain" description="ScoMcrA-like DNA sulfur-binding" evidence="2">
    <location>
        <begin position="4"/>
        <end position="158"/>
    </location>
</feature>
<keyword evidence="3" id="KW-0378">Hydrolase</keyword>
<feature type="domain" description="HNH nuclease" evidence="1">
    <location>
        <begin position="194"/>
        <end position="246"/>
    </location>
</feature>
<dbReference type="PIRSF" id="PIRSF030850">
    <property type="entry name" value="UCP030850"/>
    <property type="match status" value="1"/>
</dbReference>
<name>A0A1V6MZR8_9ACTN</name>
<dbReference type="AlphaFoldDB" id="A0A1V6MZR8"/>
<keyword evidence="3" id="KW-0255">Endonuclease</keyword>
<reference evidence="3 4" key="2">
    <citation type="submission" date="2017-02" db="EMBL/GenBank/DDBJ databases">
        <title>Draft genome sequence of Streptomyces phaeoluteigriseus type strain DSM41896.</title>
        <authorList>
            <person name="Salih T.S."/>
            <person name="Algora Gallardo L."/>
            <person name="Melo Santos T."/>
            <person name="Filgueira Martinez S."/>
            <person name="Herron P.R."/>
        </authorList>
    </citation>
    <scope>NUCLEOTIDE SEQUENCE [LARGE SCALE GENOMIC DNA]</scope>
    <source>
        <strain evidence="3 4">DSM 41896</strain>
    </source>
</reference>
<proteinExistence type="predicted"/>
<reference evidence="4" key="1">
    <citation type="submission" date="2016-11" db="EMBL/GenBank/DDBJ databases">
        <authorList>
            <person name="Schniete J.K."/>
            <person name="Salih T."/>
            <person name="Algora Gallardo L."/>
            <person name="Martinez Fernandez S."/>
            <person name="Herron P.R."/>
        </authorList>
    </citation>
    <scope>NUCLEOTIDE SEQUENCE [LARGE SCALE GENOMIC DNA]</scope>
    <source>
        <strain evidence="4">DSM 41896</strain>
    </source>
</reference>
<dbReference type="InterPro" id="IPR011396">
    <property type="entry name" value="PT_DNA_restrict"/>
</dbReference>
<evidence type="ECO:0000259" key="1">
    <source>
        <dbReference type="Pfam" id="PF13391"/>
    </source>
</evidence>
<dbReference type="RefSeq" id="WP_073491477.1">
    <property type="nucleotide sequence ID" value="NZ_MPOH02000001.1"/>
</dbReference>
<dbReference type="OrthoDB" id="4464809at2"/>
<evidence type="ECO:0000313" key="4">
    <source>
        <dbReference type="Proteomes" id="UP000184286"/>
    </source>
</evidence>
<dbReference type="InterPro" id="IPR058813">
    <property type="entry name" value="DNA-SBD_ScoMcrA"/>
</dbReference>
<protein>
    <submittedName>
        <fullName evidence="3">Restriction endonuclease</fullName>
    </submittedName>
</protein>
<dbReference type="InterPro" id="IPR003615">
    <property type="entry name" value="HNH_nuc"/>
</dbReference>
<comment type="caution">
    <text evidence="3">The sequence shown here is derived from an EMBL/GenBank/DDBJ whole genome shotgun (WGS) entry which is preliminary data.</text>
</comment>
<organism evidence="3 4">
    <name type="scientific">Streptomyces phaeoluteigriseus</name>
    <dbReference type="NCBI Taxonomy" id="114686"/>
    <lineage>
        <taxon>Bacteria</taxon>
        <taxon>Bacillati</taxon>
        <taxon>Actinomycetota</taxon>
        <taxon>Actinomycetes</taxon>
        <taxon>Kitasatosporales</taxon>
        <taxon>Streptomycetaceae</taxon>
        <taxon>Streptomyces</taxon>
        <taxon>Streptomyces aurantiacus group</taxon>
    </lineage>
</organism>
<gene>
    <name evidence="3" type="ORF">BM536_000275</name>
</gene>
<evidence type="ECO:0000259" key="2">
    <source>
        <dbReference type="Pfam" id="PF26340"/>
    </source>
</evidence>
<sequence>MRQDELLQALSALRRAQVGGQRAPHKPLLLLWLLTRLYRSGSSAVTYAEAEGPVSRLINDFGPALASPARTLERAAMPFVHLERTLWDLRDAQGTPLPPSTAERGGLLRKAGAHGRLHPAVEMLCADPATLASAVRLLLEEHFTPSLTQPLCDALGLEPETLLAGGDLREVLVRRRARRAGFAEEVLDAYRHACAVCGYDGRLAGRSVGLEAAHIRWHSHHGPDTVTNGLALCALHHTLFDLGALGLTTELRIRISPLYAARSQAGRYLHTLQGRPLAQPHHHSPGPDHIRWHHRQVFKHATAAA</sequence>
<dbReference type="Proteomes" id="UP000184286">
    <property type="component" value="Unassembled WGS sequence"/>
</dbReference>
<dbReference type="Pfam" id="PF26340">
    <property type="entry name" value="DNA-SBD_ScoMcrA"/>
    <property type="match status" value="1"/>
</dbReference>
<evidence type="ECO:0000313" key="3">
    <source>
        <dbReference type="EMBL" id="OQD57884.1"/>
    </source>
</evidence>
<dbReference type="GO" id="GO:0004519">
    <property type="term" value="F:endonuclease activity"/>
    <property type="evidence" value="ECO:0007669"/>
    <property type="project" value="UniProtKB-KW"/>
</dbReference>
<dbReference type="Pfam" id="PF13391">
    <property type="entry name" value="HNH_2"/>
    <property type="match status" value="1"/>
</dbReference>
<accession>A0A1V6MZR8</accession>
<dbReference type="STRING" id="114686.BM536_000275"/>
<dbReference type="NCBIfam" id="NF045808">
    <property type="entry name" value="PT-DNA_restrict"/>
    <property type="match status" value="1"/>
</dbReference>